<dbReference type="Pfam" id="PF13692">
    <property type="entry name" value="Glyco_trans_1_4"/>
    <property type="match status" value="1"/>
</dbReference>
<dbReference type="EMBL" id="JANUGW010000004">
    <property type="protein sequence ID" value="MCS0581296.1"/>
    <property type="molecule type" value="Genomic_DNA"/>
</dbReference>
<dbReference type="SUPFAM" id="SSF53756">
    <property type="entry name" value="UDP-Glycosyltransferase/glycogen phosphorylase"/>
    <property type="match status" value="1"/>
</dbReference>
<dbReference type="RefSeq" id="WP_258815907.1">
    <property type="nucleotide sequence ID" value="NZ_JANUGW010000004.1"/>
</dbReference>
<evidence type="ECO:0000313" key="1">
    <source>
        <dbReference type="EMBL" id="MCS0581296.1"/>
    </source>
</evidence>
<name>A0ABT1ZN10_9BURK</name>
<reference evidence="1 2" key="1">
    <citation type="submission" date="2022-08" db="EMBL/GenBank/DDBJ databases">
        <title>Reclassification of Massilia species as members of the genera Telluria, Duganella, Pseudoduganella, Mokoshia gen. nov. and Zemynaea gen. nov. using orthogonal and non-orthogonal genome-based approaches.</title>
        <authorList>
            <person name="Bowman J.P."/>
        </authorList>
    </citation>
    <scope>NUCLEOTIDE SEQUENCE [LARGE SCALE GENOMIC DNA]</scope>
    <source>
        <strain evidence="1 2">JCM 31316</strain>
    </source>
</reference>
<accession>A0ABT1ZN10</accession>
<dbReference type="PANTHER" id="PTHR12526">
    <property type="entry name" value="GLYCOSYLTRANSFERASE"/>
    <property type="match status" value="1"/>
</dbReference>
<proteinExistence type="predicted"/>
<dbReference type="Gene3D" id="3.40.50.2000">
    <property type="entry name" value="Glycogen Phosphorylase B"/>
    <property type="match status" value="2"/>
</dbReference>
<gene>
    <name evidence="1" type="ORF">NX784_06805</name>
</gene>
<evidence type="ECO:0000313" key="2">
    <source>
        <dbReference type="Proteomes" id="UP001204151"/>
    </source>
</evidence>
<protein>
    <submittedName>
        <fullName evidence="1">Glycosyltransferase</fullName>
    </submittedName>
</protein>
<comment type="caution">
    <text evidence="1">The sequence shown here is derived from an EMBL/GenBank/DDBJ whole genome shotgun (WGS) entry which is preliminary data.</text>
</comment>
<dbReference type="Proteomes" id="UP001204151">
    <property type="component" value="Unassembled WGS sequence"/>
</dbReference>
<organism evidence="1 2">
    <name type="scientific">Massilia pinisoli</name>
    <dbReference type="NCBI Taxonomy" id="1772194"/>
    <lineage>
        <taxon>Bacteria</taxon>
        <taxon>Pseudomonadati</taxon>
        <taxon>Pseudomonadota</taxon>
        <taxon>Betaproteobacteria</taxon>
        <taxon>Burkholderiales</taxon>
        <taxon>Oxalobacteraceae</taxon>
        <taxon>Telluria group</taxon>
        <taxon>Massilia</taxon>
    </lineage>
</organism>
<sequence length="374" mass="41360">MNKSGHIVIVSPSYGGAEKRFFDIFTALVRSNRPVRYVAPSGLIEKLQADYPERSDIFPLMIPVPLAGWSRIGFIKGFRRVLQSIPKGSHFHYPLNCLWPLHLVRGDRISMSVVDCTTIPTPFSKKQADVWHWLSFAFVKGIDVLSPAVFKATRKPWLRDRITLTPGGTYLVPPVRSVAEKLPQVVFLGRLVPGKGVEDLLRMLPALWEQLQTRYGTICRFKIAGYGALEDLVAQEVAQLRTSGIPVEFAGYQEATPLLAESAVVLSLQEVTNFPSRVVPEALLAGCAVVVRDTGDSREFGAGLPGLSYCAAELNAAELAELISNYVDQVTRSASFRDAVRAEAVKRFSSPGYIDYFAAIIFDTSAQESRLRVE</sequence>
<keyword evidence="2" id="KW-1185">Reference proteome</keyword>